<reference evidence="1 2" key="1">
    <citation type="submission" date="2017-07" db="EMBL/GenBank/DDBJ databases">
        <authorList>
            <person name="Talla V."/>
            <person name="Backstrom N."/>
        </authorList>
    </citation>
    <scope>NUCLEOTIDE SEQUENCE [LARGE SCALE GENOMIC DNA]</scope>
</reference>
<proteinExistence type="predicted"/>
<evidence type="ECO:0000313" key="1">
    <source>
        <dbReference type="EMBL" id="VVC87781.1"/>
    </source>
</evidence>
<organism evidence="1 2">
    <name type="scientific">Leptidea sinapis</name>
    <dbReference type="NCBI Taxonomy" id="189913"/>
    <lineage>
        <taxon>Eukaryota</taxon>
        <taxon>Metazoa</taxon>
        <taxon>Ecdysozoa</taxon>
        <taxon>Arthropoda</taxon>
        <taxon>Hexapoda</taxon>
        <taxon>Insecta</taxon>
        <taxon>Pterygota</taxon>
        <taxon>Neoptera</taxon>
        <taxon>Endopterygota</taxon>
        <taxon>Lepidoptera</taxon>
        <taxon>Glossata</taxon>
        <taxon>Ditrysia</taxon>
        <taxon>Papilionoidea</taxon>
        <taxon>Pieridae</taxon>
        <taxon>Dismorphiinae</taxon>
        <taxon>Leptidea</taxon>
    </lineage>
</organism>
<gene>
    <name evidence="1" type="ORF">LSINAPIS_LOCUS1308</name>
</gene>
<dbReference type="EMBL" id="FZQP02000193">
    <property type="protein sequence ID" value="VVC87781.1"/>
    <property type="molecule type" value="Genomic_DNA"/>
</dbReference>
<keyword evidence="2" id="KW-1185">Reference proteome</keyword>
<dbReference type="AlphaFoldDB" id="A0A5E4PRS5"/>
<evidence type="ECO:0000313" key="2">
    <source>
        <dbReference type="Proteomes" id="UP000324832"/>
    </source>
</evidence>
<accession>A0A5E4PRS5</accession>
<dbReference type="Proteomes" id="UP000324832">
    <property type="component" value="Unassembled WGS sequence"/>
</dbReference>
<name>A0A5E4PRS5_9NEOP</name>
<sequence length="71" mass="7843">MKTGTPMTAGTLSKDGIYKSSHCQSTKQRLQNICTTACFVIFSRNIATAQLASTSAKNPNRRNRRKPAVRQ</sequence>
<protein>
    <submittedName>
        <fullName evidence="1">Uncharacterized protein</fullName>
    </submittedName>
</protein>